<dbReference type="Proteomes" id="UP000030758">
    <property type="component" value="Unassembled WGS sequence"/>
</dbReference>
<dbReference type="EMBL" id="KL367803">
    <property type="protein sequence ID" value="KFD59606.1"/>
    <property type="molecule type" value="Genomic_DNA"/>
</dbReference>
<gene>
    <name evidence="1" type="ORF">M514_28215</name>
</gene>
<protein>
    <submittedName>
        <fullName evidence="1">Uncharacterized protein</fullName>
    </submittedName>
</protein>
<evidence type="ECO:0000313" key="1">
    <source>
        <dbReference type="EMBL" id="KFD59606.1"/>
    </source>
</evidence>
<dbReference type="AlphaFoldDB" id="A0A085MQW0"/>
<accession>A0A085MQW0</accession>
<sequence length="154" mass="17214">MTHFRVVKTAFRYVSSSFGTLPDFKLPLFALTGSFRYSFPIEFSEQVGRFTFHRYRSFLRSSFWGAFALSSASLTVNRLVVCLSVTTAVVKETRSGHRRSICSLCKRASANGGPVYVTIIDHLARGLAELGAFFHRLLQKMVAIFGCTRDGNPS</sequence>
<organism evidence="1">
    <name type="scientific">Trichuris suis</name>
    <name type="common">pig whipworm</name>
    <dbReference type="NCBI Taxonomy" id="68888"/>
    <lineage>
        <taxon>Eukaryota</taxon>
        <taxon>Metazoa</taxon>
        <taxon>Ecdysozoa</taxon>
        <taxon>Nematoda</taxon>
        <taxon>Enoplea</taxon>
        <taxon>Dorylaimia</taxon>
        <taxon>Trichinellida</taxon>
        <taxon>Trichuridae</taxon>
        <taxon>Trichuris</taxon>
    </lineage>
</organism>
<proteinExistence type="predicted"/>
<reference evidence="1" key="1">
    <citation type="journal article" date="2014" name="Nat. Genet.">
        <title>Genome and transcriptome of the porcine whipworm Trichuris suis.</title>
        <authorList>
            <person name="Jex A.R."/>
            <person name="Nejsum P."/>
            <person name="Schwarz E.M."/>
            <person name="Hu L."/>
            <person name="Young N.D."/>
            <person name="Hall R.S."/>
            <person name="Korhonen P.K."/>
            <person name="Liao S."/>
            <person name="Thamsborg S."/>
            <person name="Xia J."/>
            <person name="Xu P."/>
            <person name="Wang S."/>
            <person name="Scheerlinck J.P."/>
            <person name="Hofmann A."/>
            <person name="Sternberg P.W."/>
            <person name="Wang J."/>
            <person name="Gasser R.B."/>
        </authorList>
    </citation>
    <scope>NUCLEOTIDE SEQUENCE [LARGE SCALE GENOMIC DNA]</scope>
    <source>
        <strain evidence="1">DCEP-RM93F</strain>
    </source>
</reference>
<name>A0A085MQW0_9BILA</name>